<dbReference type="EMBL" id="AQFT01000087">
    <property type="protein sequence ID" value="EMZ25724.1"/>
    <property type="molecule type" value="Genomic_DNA"/>
</dbReference>
<dbReference type="InterPro" id="IPR029044">
    <property type="entry name" value="Nucleotide-diphossugar_trans"/>
</dbReference>
<dbReference type="Gene3D" id="3.90.550.10">
    <property type="entry name" value="Spore Coat Polysaccharide Biosynthesis Protein SpsA, Chain A"/>
    <property type="match status" value="1"/>
</dbReference>
<evidence type="ECO:0000259" key="1">
    <source>
        <dbReference type="Pfam" id="PF00535"/>
    </source>
</evidence>
<reference evidence="2 3" key="1">
    <citation type="journal article" date="2014" name="Genome Announc.">
        <title>Draft genome sequences of the altered schaedler flora, a defined bacterial community from gnotobiotic mice.</title>
        <authorList>
            <person name="Wannemuehler M.J."/>
            <person name="Overstreet A.M."/>
            <person name="Ward D.V."/>
            <person name="Phillips G.J."/>
        </authorList>
    </citation>
    <scope>NUCLEOTIDE SEQUENCE [LARGE SCALE GENOMIC DNA]</scope>
    <source>
        <strain evidence="2 3">ASF492</strain>
    </source>
</reference>
<gene>
    <name evidence="2" type="ORF">C823_02740</name>
</gene>
<dbReference type="Proteomes" id="UP000012589">
    <property type="component" value="Unassembled WGS sequence"/>
</dbReference>
<evidence type="ECO:0000313" key="2">
    <source>
        <dbReference type="EMBL" id="EMZ25724.1"/>
    </source>
</evidence>
<name>N2AMM5_9FIRM</name>
<sequence>MKKNPKVSFLIPLYNAEQYIADTLESVLAQTYQNFEVIIVDDGSVDRSLAIVQKFKDYRIKVFCNDRNRGIAYTRNVGLSHCEGVYIALLDDDDLALNTRLEKQVAFLENHPDIDAVGGNAQWIDESGKIIRDKIEVISESDTIRMFLLFRNILNNSEMTLRRCTIEKNQIKYQNECFGLEDFLFWIQFSKVAKISNIPDLVLQKRVSSKNETGRMRSEKSKERRYKYLEMQKYSLLMDRFVLEQRDEQILLDYFAEDPRICKNEKELLCLGDFLKRIAYQAYSLQMPLYWSLKKWFEDILNWNLENMKIDFLERWQKSIITAKEEILTEKKRECLEQQWYTKDLFALICMNRQFYEKEKYIQELIQGKDWLEQHNRERERYIQKLIQGKDWLEQHNRDQEKYIQELIQGKDWLEQHSREQEKYIQELIQKKISRRDSVKNRKST</sequence>
<dbReference type="PATRIC" id="fig|1235802.3.peg.2892"/>
<proteinExistence type="predicted"/>
<dbReference type="eggNOG" id="COG1216">
    <property type="taxonomic scope" value="Bacteria"/>
</dbReference>
<dbReference type="STRING" id="1235802.C823_02740"/>
<accession>N2AMM5</accession>
<dbReference type="Pfam" id="PF00535">
    <property type="entry name" value="Glycos_transf_2"/>
    <property type="match status" value="1"/>
</dbReference>
<feature type="domain" description="Glycosyltransferase 2-like" evidence="1">
    <location>
        <begin position="8"/>
        <end position="140"/>
    </location>
</feature>
<organism evidence="2 3">
    <name type="scientific">Eubacterium plexicaudatum ASF492</name>
    <dbReference type="NCBI Taxonomy" id="1235802"/>
    <lineage>
        <taxon>Bacteria</taxon>
        <taxon>Bacillati</taxon>
        <taxon>Bacillota</taxon>
        <taxon>Clostridia</taxon>
        <taxon>Eubacteriales</taxon>
        <taxon>Eubacteriaceae</taxon>
        <taxon>Eubacterium</taxon>
    </lineage>
</organism>
<dbReference type="PANTHER" id="PTHR43685">
    <property type="entry name" value="GLYCOSYLTRANSFERASE"/>
    <property type="match status" value="1"/>
</dbReference>
<dbReference type="InterPro" id="IPR050834">
    <property type="entry name" value="Glycosyltransf_2"/>
</dbReference>
<dbReference type="InterPro" id="IPR001173">
    <property type="entry name" value="Glyco_trans_2-like"/>
</dbReference>
<dbReference type="PANTHER" id="PTHR43685:SF10">
    <property type="entry name" value="LACTO-N-NEOTETRAOSE BIOSYNTHESIS GLYCOSYL TRANSFERASE LGTA"/>
    <property type="match status" value="1"/>
</dbReference>
<dbReference type="HOGENOM" id="CLU_615030_0_0_9"/>
<dbReference type="SUPFAM" id="SSF53448">
    <property type="entry name" value="Nucleotide-diphospho-sugar transferases"/>
    <property type="match status" value="1"/>
</dbReference>
<dbReference type="AlphaFoldDB" id="N2AMM5"/>
<keyword evidence="3" id="KW-1185">Reference proteome</keyword>
<protein>
    <recommendedName>
        <fullName evidence="1">Glycosyltransferase 2-like domain-containing protein</fullName>
    </recommendedName>
</protein>
<comment type="caution">
    <text evidence="2">The sequence shown here is derived from an EMBL/GenBank/DDBJ whole genome shotgun (WGS) entry which is preliminary data.</text>
</comment>
<dbReference type="CDD" id="cd00761">
    <property type="entry name" value="Glyco_tranf_GTA_type"/>
    <property type="match status" value="1"/>
</dbReference>
<evidence type="ECO:0000313" key="3">
    <source>
        <dbReference type="Proteomes" id="UP000012589"/>
    </source>
</evidence>